<dbReference type="AlphaFoldDB" id="A0A0S3AHW7"/>
<reference evidence="8" key="1">
    <citation type="submission" date="2016-10" db="EMBL/GenBank/DDBJ databases">
        <authorList>
            <person name="Varghese N."/>
            <person name="Submissions S."/>
        </authorList>
    </citation>
    <scope>NUCLEOTIDE SEQUENCE [LARGE SCALE GENOMIC DNA]</scope>
    <source>
        <strain evidence="8">Nm10</strain>
    </source>
</reference>
<dbReference type="EMBL" id="FNLN01000001">
    <property type="protein sequence ID" value="SDT84336.1"/>
    <property type="molecule type" value="Genomic_DNA"/>
</dbReference>
<dbReference type="GO" id="GO:0016301">
    <property type="term" value="F:kinase activity"/>
    <property type="evidence" value="ECO:0007669"/>
    <property type="project" value="UniProtKB-KW"/>
</dbReference>
<keyword evidence="7" id="KW-0808">Transferase</keyword>
<dbReference type="PROSITE" id="PS51063">
    <property type="entry name" value="HTH_CRP_2"/>
    <property type="match status" value="1"/>
</dbReference>
<feature type="domain" description="HTH crp-type" evidence="5">
    <location>
        <begin position="154"/>
        <end position="226"/>
    </location>
</feature>
<sequence>MTTRNISADRATAMLSVIKEFQCLSPQDIGVVAAACRWHRYEAGNEIVRYHDHTNSAFFIAQGEIRIMYHSLSGQEVILCDLPTGEMFGELTAIDGHPRSATAIARGSVLLASMPASDFQELIYGNRQIAEIILKRLTGQVRRLTERVYDYSTLAVRNRIQVELLRLARNHMISENVAVISPAPTQTEIANLVSTHREAVSRELNMLIRNKLILRQGHDLHVLDIAKLTEMVNEARGSF</sequence>
<dbReference type="Pfam" id="PF13545">
    <property type="entry name" value="HTH_Crp_2"/>
    <property type="match status" value="1"/>
</dbReference>
<dbReference type="GO" id="GO:0003677">
    <property type="term" value="F:DNA binding"/>
    <property type="evidence" value="ECO:0007669"/>
    <property type="project" value="UniProtKB-KW"/>
</dbReference>
<evidence type="ECO:0000256" key="3">
    <source>
        <dbReference type="ARBA" id="ARBA00023163"/>
    </source>
</evidence>
<evidence type="ECO:0000256" key="1">
    <source>
        <dbReference type="ARBA" id="ARBA00023015"/>
    </source>
</evidence>
<dbReference type="SMART" id="SM00419">
    <property type="entry name" value="HTH_CRP"/>
    <property type="match status" value="1"/>
</dbReference>
<evidence type="ECO:0000256" key="2">
    <source>
        <dbReference type="ARBA" id="ARBA00023125"/>
    </source>
</evidence>
<evidence type="ECO:0000313" key="9">
    <source>
        <dbReference type="Proteomes" id="UP000219335"/>
    </source>
</evidence>
<dbReference type="InterPro" id="IPR012318">
    <property type="entry name" value="HTH_CRP"/>
</dbReference>
<dbReference type="PROSITE" id="PS50042">
    <property type="entry name" value="CNMP_BINDING_3"/>
    <property type="match status" value="1"/>
</dbReference>
<keyword evidence="1" id="KW-0805">Transcription regulation</keyword>
<dbReference type="EMBL" id="OCMU01000001">
    <property type="protein sequence ID" value="SOD18649.1"/>
    <property type="molecule type" value="Genomic_DNA"/>
</dbReference>
<evidence type="ECO:0000313" key="6">
    <source>
        <dbReference type="EMBL" id="SDT84336.1"/>
    </source>
</evidence>
<dbReference type="Proteomes" id="UP000182882">
    <property type="component" value="Unassembled WGS sequence"/>
</dbReference>
<dbReference type="Proteomes" id="UP000219335">
    <property type="component" value="Unassembled WGS sequence"/>
</dbReference>
<evidence type="ECO:0000313" key="8">
    <source>
        <dbReference type="Proteomes" id="UP000182882"/>
    </source>
</evidence>
<reference evidence="7 9" key="3">
    <citation type="submission" date="2017-09" db="EMBL/GenBank/DDBJ databases">
        <authorList>
            <person name="Ehlers B."/>
            <person name="Leendertz F.H."/>
        </authorList>
    </citation>
    <scope>NUCLEOTIDE SEQUENCE [LARGE SCALE GENOMIC DNA]</scope>
    <source>
        <strain evidence="7 9">Nm42</strain>
    </source>
</reference>
<dbReference type="SMART" id="SM00100">
    <property type="entry name" value="cNMP"/>
    <property type="match status" value="1"/>
</dbReference>
<keyword evidence="7" id="KW-0418">Kinase</keyword>
<feature type="domain" description="Cyclic nucleotide-binding" evidence="4">
    <location>
        <begin position="20"/>
        <end position="140"/>
    </location>
</feature>
<dbReference type="InterPro" id="IPR036388">
    <property type="entry name" value="WH-like_DNA-bd_sf"/>
</dbReference>
<dbReference type="InterPro" id="IPR014710">
    <property type="entry name" value="RmlC-like_jellyroll"/>
</dbReference>
<dbReference type="InterPro" id="IPR036390">
    <property type="entry name" value="WH_DNA-bd_sf"/>
</dbReference>
<dbReference type="Gene3D" id="1.10.10.10">
    <property type="entry name" value="Winged helix-like DNA-binding domain superfamily/Winged helix DNA-binding domain"/>
    <property type="match status" value="1"/>
</dbReference>
<evidence type="ECO:0000313" key="7">
    <source>
        <dbReference type="EMBL" id="SOD18649.1"/>
    </source>
</evidence>
<dbReference type="PANTHER" id="PTHR24567:SF68">
    <property type="entry name" value="DNA-BINDING TRANSCRIPTIONAL DUAL REGULATOR CRP"/>
    <property type="match status" value="1"/>
</dbReference>
<dbReference type="SUPFAM" id="SSF51206">
    <property type="entry name" value="cAMP-binding domain-like"/>
    <property type="match status" value="1"/>
</dbReference>
<accession>A0A0S3AHW7</accession>
<dbReference type="Pfam" id="PF00027">
    <property type="entry name" value="cNMP_binding"/>
    <property type="match status" value="1"/>
</dbReference>
<proteinExistence type="predicted"/>
<keyword evidence="2" id="KW-0238">DNA-binding</keyword>
<evidence type="ECO:0000259" key="5">
    <source>
        <dbReference type="PROSITE" id="PS51063"/>
    </source>
</evidence>
<dbReference type="Gene3D" id="2.60.120.10">
    <property type="entry name" value="Jelly Rolls"/>
    <property type="match status" value="1"/>
</dbReference>
<dbReference type="GO" id="GO:0005829">
    <property type="term" value="C:cytosol"/>
    <property type="evidence" value="ECO:0007669"/>
    <property type="project" value="TreeGrafter"/>
</dbReference>
<reference evidence="6" key="2">
    <citation type="submission" date="2016-10" db="EMBL/GenBank/DDBJ databases">
        <authorList>
            <person name="de Groot N.N."/>
        </authorList>
    </citation>
    <scope>NUCLEOTIDE SEQUENCE [LARGE SCALE GENOMIC DNA]</scope>
    <source>
        <strain evidence="6">Nm10</strain>
    </source>
</reference>
<dbReference type="InterPro" id="IPR050397">
    <property type="entry name" value="Env_Response_Regulators"/>
</dbReference>
<dbReference type="RefSeq" id="WP_062558455.1">
    <property type="nucleotide sequence ID" value="NZ_CP013341.1"/>
</dbReference>
<dbReference type="InterPro" id="IPR018490">
    <property type="entry name" value="cNMP-bd_dom_sf"/>
</dbReference>
<keyword evidence="3" id="KW-0804">Transcription</keyword>
<dbReference type="InterPro" id="IPR000595">
    <property type="entry name" value="cNMP-bd_dom"/>
</dbReference>
<name>A0A0S3AHW7_9PROT</name>
<evidence type="ECO:0000259" key="4">
    <source>
        <dbReference type="PROSITE" id="PS50042"/>
    </source>
</evidence>
<dbReference type="KEGG" id="nur:ATY38_05670"/>
<protein>
    <submittedName>
        <fullName evidence="6">cAMP-binding domain of CRP or a regulatory subunit of cAMP-dependent protein kinases</fullName>
    </submittedName>
</protein>
<gene>
    <name evidence="6" type="ORF">SAMN05216406_101226</name>
    <name evidence="7" type="ORF">SAMN06297164_1779</name>
</gene>
<dbReference type="CDD" id="cd00038">
    <property type="entry name" value="CAP_ED"/>
    <property type="match status" value="1"/>
</dbReference>
<organism evidence="6 8">
    <name type="scientific">Nitrosomonas ureae</name>
    <dbReference type="NCBI Taxonomy" id="44577"/>
    <lineage>
        <taxon>Bacteria</taxon>
        <taxon>Pseudomonadati</taxon>
        <taxon>Pseudomonadota</taxon>
        <taxon>Betaproteobacteria</taxon>
        <taxon>Nitrosomonadales</taxon>
        <taxon>Nitrosomonadaceae</taxon>
        <taxon>Nitrosomonas</taxon>
    </lineage>
</organism>
<keyword evidence="8" id="KW-1185">Reference proteome</keyword>
<dbReference type="GO" id="GO:0003700">
    <property type="term" value="F:DNA-binding transcription factor activity"/>
    <property type="evidence" value="ECO:0007669"/>
    <property type="project" value="TreeGrafter"/>
</dbReference>
<dbReference type="SUPFAM" id="SSF46785">
    <property type="entry name" value="Winged helix' DNA-binding domain"/>
    <property type="match status" value="1"/>
</dbReference>
<dbReference type="PANTHER" id="PTHR24567">
    <property type="entry name" value="CRP FAMILY TRANSCRIPTIONAL REGULATORY PROTEIN"/>
    <property type="match status" value="1"/>
</dbReference>